<feature type="domain" description="DNA methylase adenine-specific" evidence="9">
    <location>
        <begin position="166"/>
        <end position="308"/>
    </location>
</feature>
<evidence type="ECO:0000256" key="7">
    <source>
        <dbReference type="ARBA" id="ARBA00047942"/>
    </source>
</evidence>
<keyword evidence="5" id="KW-0949">S-adenosyl-L-methionine</keyword>
<accession>A0ABZ0S639</accession>
<keyword evidence="3 11" id="KW-0489">Methyltransferase</keyword>
<sequence length="327" mass="36882">MPKLSLAKLERHLLSAADRLRQEGLDAATYKDYIFGMLFLKRCSDQYDAERERIVNRKIAQGIVQDVAEQRYGENPDFYDSFFVPERARWSYLQSKLNDASKPFGSRLDEALAALTESNDSLTHVLDHIQFQRMQGNKRVVSDDACADLVRHFSQHRLRNEDFQFSDLLGSAYEYLINMFAESAGKKGGDFYTPRDLIRLMVRILKPAAGMRVYDPTCGSGGMLIISREYVEQSGGDPRDLVLAGQVNDACAWSICKLNMLLHGVEGADIQLEDTLLHPRHREAGELERFDRVIANPPFSQNYSRTNMGTPSASAGAGVRPPARRPT</sequence>
<dbReference type="Pfam" id="PF12161">
    <property type="entry name" value="HsdM_N"/>
    <property type="match status" value="1"/>
</dbReference>
<feature type="domain" description="N6 adenine-specific DNA methyltransferase N-terminal" evidence="10">
    <location>
        <begin position="9"/>
        <end position="153"/>
    </location>
</feature>
<evidence type="ECO:0000256" key="3">
    <source>
        <dbReference type="ARBA" id="ARBA00022603"/>
    </source>
</evidence>
<dbReference type="InterPro" id="IPR029063">
    <property type="entry name" value="SAM-dependent_MTases_sf"/>
</dbReference>
<feature type="region of interest" description="Disordered" evidence="8">
    <location>
        <begin position="298"/>
        <end position="327"/>
    </location>
</feature>
<dbReference type="InterPro" id="IPR003356">
    <property type="entry name" value="DNA_methylase_A-5"/>
</dbReference>
<name>A0ABZ0S639_9GAMM</name>
<dbReference type="Pfam" id="PF02384">
    <property type="entry name" value="N6_Mtase"/>
    <property type="match status" value="1"/>
</dbReference>
<dbReference type="PRINTS" id="PR00507">
    <property type="entry name" value="N12N6MTFRASE"/>
</dbReference>
<dbReference type="GO" id="GO:0009007">
    <property type="term" value="F:site-specific DNA-methyltransferase (adenine-specific) activity"/>
    <property type="evidence" value="ECO:0007669"/>
    <property type="project" value="UniProtKB-EC"/>
</dbReference>
<dbReference type="EMBL" id="CP121472">
    <property type="protein sequence ID" value="WPL16475.1"/>
    <property type="molecule type" value="Genomic_DNA"/>
</dbReference>
<organism evidence="11 12">
    <name type="scientific">Thiorhodovibrio winogradskyi</name>
    <dbReference type="NCBI Taxonomy" id="77007"/>
    <lineage>
        <taxon>Bacteria</taxon>
        <taxon>Pseudomonadati</taxon>
        <taxon>Pseudomonadota</taxon>
        <taxon>Gammaproteobacteria</taxon>
        <taxon>Chromatiales</taxon>
        <taxon>Chromatiaceae</taxon>
        <taxon>Thiorhodovibrio</taxon>
    </lineage>
</organism>
<dbReference type="GO" id="GO:0032259">
    <property type="term" value="P:methylation"/>
    <property type="evidence" value="ECO:0007669"/>
    <property type="project" value="UniProtKB-KW"/>
</dbReference>
<comment type="similarity">
    <text evidence="1">Belongs to the N(4)/N(6)-methyltransferase family.</text>
</comment>
<evidence type="ECO:0000259" key="10">
    <source>
        <dbReference type="Pfam" id="PF12161"/>
    </source>
</evidence>
<evidence type="ECO:0000256" key="1">
    <source>
        <dbReference type="ARBA" id="ARBA00006594"/>
    </source>
</evidence>
<evidence type="ECO:0000256" key="4">
    <source>
        <dbReference type="ARBA" id="ARBA00022679"/>
    </source>
</evidence>
<dbReference type="InterPro" id="IPR038333">
    <property type="entry name" value="T1MK-like_N_sf"/>
</dbReference>
<dbReference type="Gene3D" id="3.40.50.150">
    <property type="entry name" value="Vaccinia Virus protein VP39"/>
    <property type="match status" value="1"/>
</dbReference>
<proteinExistence type="inferred from homology"/>
<comment type="catalytic activity">
    <reaction evidence="7">
        <text>a 2'-deoxyadenosine in DNA + S-adenosyl-L-methionine = an N(6)-methyl-2'-deoxyadenosine in DNA + S-adenosyl-L-homocysteine + H(+)</text>
        <dbReference type="Rhea" id="RHEA:15197"/>
        <dbReference type="Rhea" id="RHEA-COMP:12418"/>
        <dbReference type="Rhea" id="RHEA-COMP:12419"/>
        <dbReference type="ChEBI" id="CHEBI:15378"/>
        <dbReference type="ChEBI" id="CHEBI:57856"/>
        <dbReference type="ChEBI" id="CHEBI:59789"/>
        <dbReference type="ChEBI" id="CHEBI:90615"/>
        <dbReference type="ChEBI" id="CHEBI:90616"/>
        <dbReference type="EC" id="2.1.1.72"/>
    </reaction>
</comment>
<dbReference type="Proteomes" id="UP001432180">
    <property type="component" value="Chromosome"/>
</dbReference>
<evidence type="ECO:0000313" key="11">
    <source>
        <dbReference type="EMBL" id="WPL16475.1"/>
    </source>
</evidence>
<feature type="compositionally biased region" description="Polar residues" evidence="8">
    <location>
        <begin position="298"/>
        <end position="313"/>
    </location>
</feature>
<dbReference type="RefSeq" id="WP_328987023.1">
    <property type="nucleotide sequence ID" value="NZ_CP121472.1"/>
</dbReference>
<keyword evidence="4 11" id="KW-0808">Transferase</keyword>
<evidence type="ECO:0000256" key="2">
    <source>
        <dbReference type="ARBA" id="ARBA00011900"/>
    </source>
</evidence>
<dbReference type="InterPro" id="IPR022749">
    <property type="entry name" value="D12N6_MeTrfase_N"/>
</dbReference>
<evidence type="ECO:0000259" key="9">
    <source>
        <dbReference type="Pfam" id="PF02384"/>
    </source>
</evidence>
<dbReference type="PANTHER" id="PTHR42933:SF3">
    <property type="entry name" value="TYPE I RESTRICTION ENZYME MJAVIII METHYLASE SUBUNIT"/>
    <property type="match status" value="1"/>
</dbReference>
<dbReference type="SUPFAM" id="SSF53335">
    <property type="entry name" value="S-adenosyl-L-methionine-dependent methyltransferases"/>
    <property type="match status" value="1"/>
</dbReference>
<reference evidence="11 12" key="1">
    <citation type="journal article" date="2023" name="Microorganisms">
        <title>Thiorhodovibrio frisius and Trv. litoralis spp. nov., Two Novel Members from a Clade of Fastidious Purple Sulfur Bacteria That Exhibit Unique Red-Shifted Light-Harvesting Capabilities.</title>
        <authorList>
            <person name="Methner A."/>
            <person name="Kuzyk S.B."/>
            <person name="Petersen J."/>
            <person name="Bauer S."/>
            <person name="Brinkmann H."/>
            <person name="Sichau K."/>
            <person name="Wanner G."/>
            <person name="Wolf J."/>
            <person name="Neumann-Schaal M."/>
            <person name="Henke P."/>
            <person name="Tank M."/>
            <person name="Sproer C."/>
            <person name="Bunk B."/>
            <person name="Overmann J."/>
        </authorList>
    </citation>
    <scope>NUCLEOTIDE SEQUENCE [LARGE SCALE GENOMIC DNA]</scope>
    <source>
        <strain evidence="11 12">DSM 6702</strain>
    </source>
</reference>
<keyword evidence="12" id="KW-1185">Reference proteome</keyword>
<evidence type="ECO:0000256" key="8">
    <source>
        <dbReference type="SAM" id="MobiDB-lite"/>
    </source>
</evidence>
<evidence type="ECO:0000256" key="5">
    <source>
        <dbReference type="ARBA" id="ARBA00022691"/>
    </source>
</evidence>
<evidence type="ECO:0000313" key="12">
    <source>
        <dbReference type="Proteomes" id="UP001432180"/>
    </source>
</evidence>
<keyword evidence="6" id="KW-0680">Restriction system</keyword>
<evidence type="ECO:0000256" key="6">
    <source>
        <dbReference type="ARBA" id="ARBA00022747"/>
    </source>
</evidence>
<dbReference type="EC" id="2.1.1.72" evidence="2"/>
<dbReference type="InterPro" id="IPR051537">
    <property type="entry name" value="DNA_Adenine_Mtase"/>
</dbReference>
<dbReference type="PANTHER" id="PTHR42933">
    <property type="entry name" value="SLR6095 PROTEIN"/>
    <property type="match status" value="1"/>
</dbReference>
<gene>
    <name evidence="11" type="ORF">Thiowin_01429</name>
</gene>
<protein>
    <recommendedName>
        <fullName evidence="2">site-specific DNA-methyltransferase (adenine-specific)</fullName>
        <ecNumber evidence="2">2.1.1.72</ecNumber>
    </recommendedName>
</protein>
<dbReference type="Gene3D" id="1.20.1260.30">
    <property type="match status" value="1"/>
</dbReference>